<reference evidence="2 3" key="1">
    <citation type="submission" date="2021-07" db="EMBL/GenBank/DDBJ databases">
        <title>Stakelama flava sp. nov., a novel endophytic bacterium isolated from branch of Kandelia candel.</title>
        <authorList>
            <person name="Tuo L."/>
        </authorList>
    </citation>
    <scope>NUCLEOTIDE SEQUENCE [LARGE SCALE GENOMIC DNA]</scope>
    <source>
        <strain evidence="2 3">CBK3Z-3</strain>
    </source>
</reference>
<keyword evidence="1" id="KW-0732">Signal</keyword>
<dbReference type="Proteomes" id="UP001197214">
    <property type="component" value="Unassembled WGS sequence"/>
</dbReference>
<evidence type="ECO:0000256" key="1">
    <source>
        <dbReference type="SAM" id="SignalP"/>
    </source>
</evidence>
<dbReference type="RefSeq" id="WP_219236399.1">
    <property type="nucleotide sequence ID" value="NZ_JAHWZX010000001.1"/>
</dbReference>
<proteinExistence type="predicted"/>
<feature type="signal peptide" evidence="1">
    <location>
        <begin position="1"/>
        <end position="26"/>
    </location>
</feature>
<accession>A0ABS6XGA3</accession>
<protein>
    <submittedName>
        <fullName evidence="2">Uncharacterized protein</fullName>
    </submittedName>
</protein>
<comment type="caution">
    <text evidence="2">The sequence shown here is derived from an EMBL/GenBank/DDBJ whole genome shotgun (WGS) entry which is preliminary data.</text>
</comment>
<name>A0ABS6XGA3_9SPHN</name>
<feature type="chain" id="PRO_5045364739" evidence="1">
    <location>
        <begin position="27"/>
        <end position="799"/>
    </location>
</feature>
<dbReference type="EMBL" id="JAHWZX010000001">
    <property type="protein sequence ID" value="MBW4329267.1"/>
    <property type="molecule type" value="Genomic_DNA"/>
</dbReference>
<evidence type="ECO:0000313" key="3">
    <source>
        <dbReference type="Proteomes" id="UP001197214"/>
    </source>
</evidence>
<evidence type="ECO:0000313" key="2">
    <source>
        <dbReference type="EMBL" id="MBW4329267.1"/>
    </source>
</evidence>
<organism evidence="2 3">
    <name type="scientific">Stakelama flava</name>
    <dbReference type="NCBI Taxonomy" id="2860338"/>
    <lineage>
        <taxon>Bacteria</taxon>
        <taxon>Pseudomonadati</taxon>
        <taxon>Pseudomonadota</taxon>
        <taxon>Alphaproteobacteria</taxon>
        <taxon>Sphingomonadales</taxon>
        <taxon>Sphingomonadaceae</taxon>
        <taxon>Stakelama</taxon>
    </lineage>
</organism>
<gene>
    <name evidence="2" type="ORF">KY084_00045</name>
</gene>
<keyword evidence="3" id="KW-1185">Reference proteome</keyword>
<sequence>MNHFVRSLCLPLLPLCALSAAAPAWAKSSPFDLAGPRLHVAVTHDGVTLPVEWVPNLSEGDRISIKLDRQAEQSTRYRLIAAFLRGVTDRPPRDWFHDAKSWERKKNSLSLIVPAGAHQVAVFVMPEDGGDVDAVIDTVRKRPGTFVRATKELNQASLDRARLDAFLRDVRAVERDDPKKIADTSQALTRSLSIKLNSDCLRQPVDVQAACLTDDRETMLLSDTHSSALTSTLVGAPTDLAFQLSATPQGGSGYYSSYIGVVRDIFRIFGAFQSTELQYIPALSQLNDGKGDLLLNAPLSFGKPTSVMVAALPAVEAPTPPPLRPVNADQPLCAATGLVLPMEGAPLVYATHYARNLTLRLEKQDGGMVTVPLVPDARSGGFVVRGPLPLEGVDSTIKAQVHGDWGFTPFDGPVFSLSNPNVGAWKTRENASLVVGRDNNLILDGGAAACVTSVEMRQGSGGAQPVKWSLSDARTIALDLPLSKASPGPVTLTIDAKGVEEPQTVTLPALDEAGRIDRLTLHAGDDQAILDGTRLDQVRSVTLGDVMFKPGTLSRDGKTDRLTLNASDSASVERLSAGQRLHAQVAMAGGRHMKVDTVIASPRPQISLLRISAHPPSDTQSLPIELSSENIIAQDADMTFAFHLADGQSLTGDEKIEVADAKGAATAMLTTGKGYDLQDGQTGIVSFTPRASLGPVVRGPIRFRLVRGDTASDWVPLATLVRLPEISSVDCASVVHCTLTGKRLFLIESIAANKNFSDAAKVPDGFTTSSIQTPAAPDGTLFLKLRDAPDAVATLQIAK</sequence>